<dbReference type="InterPro" id="IPR000847">
    <property type="entry name" value="LysR_HTH_N"/>
</dbReference>
<dbReference type="SUPFAM" id="SSF53850">
    <property type="entry name" value="Periplasmic binding protein-like II"/>
    <property type="match status" value="1"/>
</dbReference>
<dbReference type="CDD" id="cd08414">
    <property type="entry name" value="PBP2_LTTR_aromatics_like"/>
    <property type="match status" value="1"/>
</dbReference>
<sequence>MKTSTPSDEIRRPTFDVRAARAFLFVAEDLHFGRAAARLHTSQPALSRTIHALEEALGVSLLERSTRRVALTAAGEVFSAECRLALGHLERAVTGAQDAAIGRVGRIRIGYMDFAIHGSLPWLLKGFRSKFPNDVMDLEYNPSVKQKAALLEGLIDVGFVIGQLDSPKVKNVLVDLNDYVALLPDLHPLAKQPRLRLSDMAKEPFVLGTEDGFGGFRSLLLPVCYSRGFFPNIVQETSSTGGILGMVAAGVGVSIFAGCARNWKRDGVIVKPLVDVTDYIPTYAIWATDNQSGALKRFGDFVLANSGSGPTLRPRK</sequence>
<organism evidence="6">
    <name type="scientific">Polaromonas hydrogenivorans</name>
    <dbReference type="NCBI Taxonomy" id="335476"/>
    <lineage>
        <taxon>Bacteria</taxon>
        <taxon>Pseudomonadati</taxon>
        <taxon>Pseudomonadota</taxon>
        <taxon>Betaproteobacteria</taxon>
        <taxon>Burkholderiales</taxon>
        <taxon>Comamonadaceae</taxon>
        <taxon>Polaromonas</taxon>
    </lineage>
</organism>
<evidence type="ECO:0000256" key="3">
    <source>
        <dbReference type="ARBA" id="ARBA00023125"/>
    </source>
</evidence>
<reference evidence="6" key="1">
    <citation type="submission" date="2024-05" db="EMBL/GenBank/DDBJ databases">
        <authorList>
            <person name="Bunk B."/>
            <person name="Swiderski J."/>
            <person name="Sproer C."/>
            <person name="Thiel V."/>
        </authorList>
    </citation>
    <scope>NUCLEOTIDE SEQUENCE</scope>
    <source>
        <strain evidence="6">DSM 17735</strain>
        <plasmid evidence="6">p4</plasmid>
    </source>
</reference>
<evidence type="ECO:0000256" key="2">
    <source>
        <dbReference type="ARBA" id="ARBA00023015"/>
    </source>
</evidence>
<geneLocation type="plasmid" evidence="6">
    <name>p4</name>
</geneLocation>
<dbReference type="Pfam" id="PF00126">
    <property type="entry name" value="HTH_1"/>
    <property type="match status" value="1"/>
</dbReference>
<feature type="domain" description="HTH lysR-type" evidence="5">
    <location>
        <begin position="15"/>
        <end position="72"/>
    </location>
</feature>
<dbReference type="PRINTS" id="PR00039">
    <property type="entry name" value="HTHLYSR"/>
</dbReference>
<keyword evidence="4" id="KW-0804">Transcription</keyword>
<evidence type="ECO:0000259" key="5">
    <source>
        <dbReference type="PROSITE" id="PS50931"/>
    </source>
</evidence>
<dbReference type="RefSeq" id="WP_349283330.1">
    <property type="nucleotide sequence ID" value="NZ_CBCSCU010000015.1"/>
</dbReference>
<comment type="similarity">
    <text evidence="1">Belongs to the LysR transcriptional regulatory family.</text>
</comment>
<dbReference type="PANTHER" id="PTHR30346:SF28">
    <property type="entry name" value="HTH-TYPE TRANSCRIPTIONAL REGULATOR CYNR"/>
    <property type="match status" value="1"/>
</dbReference>
<dbReference type="SUPFAM" id="SSF46785">
    <property type="entry name" value="Winged helix' DNA-binding domain"/>
    <property type="match status" value="1"/>
</dbReference>
<dbReference type="GO" id="GO:0003700">
    <property type="term" value="F:DNA-binding transcription factor activity"/>
    <property type="evidence" value="ECO:0007669"/>
    <property type="project" value="InterPro"/>
</dbReference>
<dbReference type="InterPro" id="IPR005119">
    <property type="entry name" value="LysR_subst-bd"/>
</dbReference>
<dbReference type="Gene3D" id="1.10.10.10">
    <property type="entry name" value="Winged helix-like DNA-binding domain superfamily/Winged helix DNA-binding domain"/>
    <property type="match status" value="1"/>
</dbReference>
<evidence type="ECO:0000256" key="1">
    <source>
        <dbReference type="ARBA" id="ARBA00009437"/>
    </source>
</evidence>
<dbReference type="GO" id="GO:0032993">
    <property type="term" value="C:protein-DNA complex"/>
    <property type="evidence" value="ECO:0007669"/>
    <property type="project" value="TreeGrafter"/>
</dbReference>
<dbReference type="PROSITE" id="PS50931">
    <property type="entry name" value="HTH_LYSR"/>
    <property type="match status" value="1"/>
</dbReference>
<dbReference type="EMBL" id="CP157679">
    <property type="protein sequence ID" value="XBP73252.1"/>
    <property type="molecule type" value="Genomic_DNA"/>
</dbReference>
<dbReference type="FunFam" id="1.10.10.10:FF:000001">
    <property type="entry name" value="LysR family transcriptional regulator"/>
    <property type="match status" value="1"/>
</dbReference>
<dbReference type="InterPro" id="IPR036390">
    <property type="entry name" value="WH_DNA-bd_sf"/>
</dbReference>
<dbReference type="Pfam" id="PF03466">
    <property type="entry name" value="LysR_substrate"/>
    <property type="match status" value="1"/>
</dbReference>
<proteinExistence type="inferred from homology"/>
<keyword evidence="2" id="KW-0805">Transcription regulation</keyword>
<dbReference type="InterPro" id="IPR036388">
    <property type="entry name" value="WH-like_DNA-bd_sf"/>
</dbReference>
<name>A0AAU7M071_9BURK</name>
<keyword evidence="3" id="KW-0238">DNA-binding</keyword>
<protein>
    <submittedName>
        <fullName evidence="6">LysR substrate-binding domain-containing protein</fullName>
    </submittedName>
</protein>
<evidence type="ECO:0000256" key="4">
    <source>
        <dbReference type="ARBA" id="ARBA00023163"/>
    </source>
</evidence>
<accession>A0AAU7M071</accession>
<dbReference type="AlphaFoldDB" id="A0AAU7M071"/>
<gene>
    <name evidence="6" type="ORF">ABLV49_25190</name>
</gene>
<dbReference type="PANTHER" id="PTHR30346">
    <property type="entry name" value="TRANSCRIPTIONAL DUAL REGULATOR HCAR-RELATED"/>
    <property type="match status" value="1"/>
</dbReference>
<dbReference type="Gene3D" id="3.40.190.10">
    <property type="entry name" value="Periplasmic binding protein-like II"/>
    <property type="match status" value="2"/>
</dbReference>
<dbReference type="GO" id="GO:0003677">
    <property type="term" value="F:DNA binding"/>
    <property type="evidence" value="ECO:0007669"/>
    <property type="project" value="UniProtKB-KW"/>
</dbReference>
<keyword evidence="6" id="KW-0614">Plasmid</keyword>
<evidence type="ECO:0000313" key="6">
    <source>
        <dbReference type="EMBL" id="XBP73252.1"/>
    </source>
</evidence>